<dbReference type="EMBL" id="FNIX01000007">
    <property type="protein sequence ID" value="SDP37377.1"/>
    <property type="molecule type" value="Genomic_DNA"/>
</dbReference>
<dbReference type="GO" id="GO:0009317">
    <property type="term" value="C:acetyl-CoA carboxylase complex"/>
    <property type="evidence" value="ECO:0007669"/>
    <property type="project" value="TreeGrafter"/>
</dbReference>
<dbReference type="PROSITE" id="PS50980">
    <property type="entry name" value="COA_CT_NTER"/>
    <property type="match status" value="1"/>
</dbReference>
<keyword evidence="4" id="KW-1185">Reference proteome</keyword>
<dbReference type="SUPFAM" id="SSF52096">
    <property type="entry name" value="ClpP/crotonase"/>
    <property type="match status" value="2"/>
</dbReference>
<dbReference type="InterPro" id="IPR011762">
    <property type="entry name" value="COA_CT_N"/>
</dbReference>
<evidence type="ECO:0000259" key="2">
    <source>
        <dbReference type="PROSITE" id="PS50989"/>
    </source>
</evidence>
<dbReference type="InterPro" id="IPR011763">
    <property type="entry name" value="COA_CT_C"/>
</dbReference>
<dbReference type="PANTHER" id="PTHR43842:SF2">
    <property type="entry name" value="PROPIONYL-COA CARBOXYLASE BETA CHAIN, MITOCHONDRIAL"/>
    <property type="match status" value="1"/>
</dbReference>
<dbReference type="RefSeq" id="WP_090099154.1">
    <property type="nucleotide sequence ID" value="NZ_FNIX01000007.1"/>
</dbReference>
<evidence type="ECO:0000313" key="4">
    <source>
        <dbReference type="Proteomes" id="UP000199691"/>
    </source>
</evidence>
<dbReference type="InterPro" id="IPR034733">
    <property type="entry name" value="AcCoA_carboxyl_beta"/>
</dbReference>
<sequence>MTTTTNTTTALTPVKLGARDALDALVDPGSLLEFGAEATHQCTAFGMQAKRPAGDAVITGTAEIDARPAAVFAQDVSVLGGTLGATHAQKIAQVLDQAQRARCPVVGVLDSGGARIQEGVSALDGYASIFRRNVALSGRVPQISVILGACAGGAAYSPALTDLIVMDRRAYMFLTGPKVVRSVTSEEVTAEELGGARVHSAMSGLAHLVTERPEDAFPLVRRVLSYLPSSCWDELPLHLARDPELVPEVPAEQRKTYDVRQVVRGLVDADSFLELQPHYAPNIVIGFACLDGMPVGVVANQPNTLAGTLNTQAAEKGARFVRMCDAFGLPLVTLVDTPGFMPGRSQETDGVIRRGAKLLYAFSEATVPRVTVILRKAYGGAYIVMNSKQLGADRVFAWPTAEIGVMGAEGAVEIVFRRELAADPGRRQELLDNYRAEALSPALATSRQAVDAMITPAETRDAIIKVIRPLMRARQPRHSHDNMPQ</sequence>
<name>A0A1H0S6U0_9PSEU</name>
<protein>
    <submittedName>
        <fullName evidence="3">Propionyl-CoA carboxylase beta chain</fullName>
    </submittedName>
</protein>
<dbReference type="OrthoDB" id="9803706at2"/>
<evidence type="ECO:0000259" key="1">
    <source>
        <dbReference type="PROSITE" id="PS50980"/>
    </source>
</evidence>
<proteinExistence type="predicted"/>
<feature type="domain" description="CoA carboxyltransferase N-terminal" evidence="1">
    <location>
        <begin position="1"/>
        <end position="239"/>
    </location>
</feature>
<accession>A0A1H0S6U0</accession>
<dbReference type="AlphaFoldDB" id="A0A1H0S6U0"/>
<organism evidence="3 4">
    <name type="scientific">Lentzea jiangxiensis</name>
    <dbReference type="NCBI Taxonomy" id="641025"/>
    <lineage>
        <taxon>Bacteria</taxon>
        <taxon>Bacillati</taxon>
        <taxon>Actinomycetota</taxon>
        <taxon>Actinomycetes</taxon>
        <taxon>Pseudonocardiales</taxon>
        <taxon>Pseudonocardiaceae</taxon>
        <taxon>Lentzea</taxon>
    </lineage>
</organism>
<feature type="domain" description="CoA carboxyltransferase C-terminal" evidence="2">
    <location>
        <begin position="238"/>
        <end position="469"/>
    </location>
</feature>
<dbReference type="PANTHER" id="PTHR43842">
    <property type="entry name" value="PROPIONYL-COA CARBOXYLASE BETA CHAIN"/>
    <property type="match status" value="1"/>
</dbReference>
<dbReference type="InterPro" id="IPR029045">
    <property type="entry name" value="ClpP/crotonase-like_dom_sf"/>
</dbReference>
<dbReference type="STRING" id="641025.SAMN05421507_107257"/>
<gene>
    <name evidence="3" type="ORF">SAMN05421507_107257</name>
</gene>
<dbReference type="Proteomes" id="UP000199691">
    <property type="component" value="Unassembled WGS sequence"/>
</dbReference>
<dbReference type="Gene3D" id="3.90.226.10">
    <property type="entry name" value="2-enoyl-CoA Hydratase, Chain A, domain 1"/>
    <property type="match status" value="2"/>
</dbReference>
<reference evidence="4" key="1">
    <citation type="submission" date="2016-10" db="EMBL/GenBank/DDBJ databases">
        <authorList>
            <person name="Varghese N."/>
            <person name="Submissions S."/>
        </authorList>
    </citation>
    <scope>NUCLEOTIDE SEQUENCE [LARGE SCALE GENOMIC DNA]</scope>
    <source>
        <strain evidence="4">CGMCC 4.6609</strain>
    </source>
</reference>
<dbReference type="Pfam" id="PF01039">
    <property type="entry name" value="Carboxyl_trans"/>
    <property type="match status" value="1"/>
</dbReference>
<dbReference type="GO" id="GO:0004658">
    <property type="term" value="F:propionyl-CoA carboxylase activity"/>
    <property type="evidence" value="ECO:0007669"/>
    <property type="project" value="TreeGrafter"/>
</dbReference>
<evidence type="ECO:0000313" key="3">
    <source>
        <dbReference type="EMBL" id="SDP37377.1"/>
    </source>
</evidence>
<dbReference type="InterPro" id="IPR051047">
    <property type="entry name" value="AccD/PCCB"/>
</dbReference>
<dbReference type="PROSITE" id="PS50989">
    <property type="entry name" value="COA_CT_CTER"/>
    <property type="match status" value="1"/>
</dbReference>